<dbReference type="Gene3D" id="3.30.420.10">
    <property type="entry name" value="Ribonuclease H-like superfamily/Ribonuclease H"/>
    <property type="match status" value="1"/>
</dbReference>
<accession>A0A2S9TBQ0</accession>
<protein>
    <submittedName>
        <fullName evidence="3">Integrase</fullName>
    </submittedName>
</protein>
<evidence type="ECO:0000259" key="2">
    <source>
        <dbReference type="PROSITE" id="PS50994"/>
    </source>
</evidence>
<dbReference type="Pfam" id="PF22483">
    <property type="entry name" value="Mu-transpos_C_2"/>
    <property type="match status" value="1"/>
</dbReference>
<dbReference type="GO" id="GO:0015074">
    <property type="term" value="P:DNA integration"/>
    <property type="evidence" value="ECO:0007669"/>
    <property type="project" value="InterPro"/>
</dbReference>
<name>A0A2S9TBQ0_9BACT</name>
<dbReference type="EMBL" id="NXGI01000022">
    <property type="protein sequence ID" value="PRM96263.1"/>
    <property type="molecule type" value="Genomic_DNA"/>
</dbReference>
<sequence length="521" mass="60265">MRRISMSKIKEVLRLKYLNLLSNRQIQTITGVSRNSVANYVNSFNEMNLSLEKILVLNDDEIEQFFHPKKPLISNSLTTTTVEIDWNNIHQELCKKGMTRKLLYEEIASNNSNIYSYSQFNRYYNKFVKTINPSMRQIHYGGDKLFIDYSGLTMPIVNQRTGEISKAQIFVTVLGASGYTYVHASMSQSTKDFINSHVNAFHFYGGVPNILVPDNLKAAVISNKKGIVKLNDAYADMARHYGIAIEPARPYKPQDKSKVELGVKAIQRWILMKLRNHTFFSIDELNEEINKLLDTYNEKKVRRFNKSRTELFELLDKPYLHPLRANRYVYKEFKRATVGIDYHVELLGNGYSVPYIHLGKKVDITYSSTSVVISLDGNVIAHHKKLFQPYTDSTLQEHMPTQHQYQYEKWNSRRILHWANSLGVFTTSLMQKIMDSKGYEVRAYKSCIAILSFSKTYGKEEIEMVSKVAFESNILKVSSIESMLKTKSYLYYYTQQTSVNNPCLNKHENIRGGAYYAKGDI</sequence>
<dbReference type="PANTHER" id="PTHR35004">
    <property type="entry name" value="TRANSPOSASE RV3428C-RELATED"/>
    <property type="match status" value="1"/>
</dbReference>
<dbReference type="InterPro" id="IPR012337">
    <property type="entry name" value="RNaseH-like_sf"/>
</dbReference>
<reference evidence="3 4" key="1">
    <citation type="submission" date="2017-09" db="EMBL/GenBank/DDBJ databases">
        <title>Reassesment of A. cryaerophilus.</title>
        <authorList>
            <person name="Perez-Cataluna A."/>
            <person name="Collado L."/>
            <person name="Salgado O."/>
            <person name="Lefinanco V."/>
            <person name="Figueras M.J."/>
        </authorList>
    </citation>
    <scope>NUCLEOTIDE SEQUENCE [LARGE SCALE GENOMIC DNA]</scope>
    <source>
        <strain evidence="3 4">LMG 9065</strain>
    </source>
</reference>
<dbReference type="NCBIfam" id="NF033546">
    <property type="entry name" value="transpos_IS21"/>
    <property type="match status" value="1"/>
</dbReference>
<dbReference type="SUPFAM" id="SSF53098">
    <property type="entry name" value="Ribonuclease H-like"/>
    <property type="match status" value="1"/>
</dbReference>
<evidence type="ECO:0000256" key="1">
    <source>
        <dbReference type="ARBA" id="ARBA00009277"/>
    </source>
</evidence>
<evidence type="ECO:0000313" key="3">
    <source>
        <dbReference type="EMBL" id="PRM96263.1"/>
    </source>
</evidence>
<evidence type="ECO:0000313" key="4">
    <source>
        <dbReference type="Proteomes" id="UP000239151"/>
    </source>
</evidence>
<dbReference type="AlphaFoldDB" id="A0A2S9TBQ0"/>
<comment type="caution">
    <text evidence="3">The sequence shown here is derived from an EMBL/GenBank/DDBJ whole genome shotgun (WGS) entry which is preliminary data.</text>
</comment>
<dbReference type="GO" id="GO:0003676">
    <property type="term" value="F:nucleic acid binding"/>
    <property type="evidence" value="ECO:0007669"/>
    <property type="project" value="InterPro"/>
</dbReference>
<dbReference type="InterPro" id="IPR001584">
    <property type="entry name" value="Integrase_cat-core"/>
</dbReference>
<organism evidence="3 4">
    <name type="scientific">Aliarcobacter cryaerophilus</name>
    <dbReference type="NCBI Taxonomy" id="28198"/>
    <lineage>
        <taxon>Bacteria</taxon>
        <taxon>Pseudomonadati</taxon>
        <taxon>Campylobacterota</taxon>
        <taxon>Epsilonproteobacteria</taxon>
        <taxon>Campylobacterales</taxon>
        <taxon>Arcobacteraceae</taxon>
        <taxon>Aliarcobacter</taxon>
    </lineage>
</organism>
<proteinExistence type="inferred from homology"/>
<comment type="similarity">
    <text evidence="1">Belongs to the transposase IS21/IS408/IS1162 family.</text>
</comment>
<dbReference type="Pfam" id="PF00665">
    <property type="entry name" value="rve"/>
    <property type="match status" value="1"/>
</dbReference>
<dbReference type="InterPro" id="IPR054353">
    <property type="entry name" value="IstA-like_C"/>
</dbReference>
<dbReference type="Proteomes" id="UP000239151">
    <property type="component" value="Unassembled WGS sequence"/>
</dbReference>
<dbReference type="PROSITE" id="PS50994">
    <property type="entry name" value="INTEGRASE"/>
    <property type="match status" value="1"/>
</dbReference>
<gene>
    <name evidence="3" type="ORF">CJ670_09125</name>
</gene>
<dbReference type="PANTHER" id="PTHR35004:SF8">
    <property type="entry name" value="TRANSPOSASE RV3428C-RELATED"/>
    <property type="match status" value="1"/>
</dbReference>
<feature type="domain" description="Integrase catalytic" evidence="2">
    <location>
        <begin position="129"/>
        <end position="318"/>
    </location>
</feature>
<dbReference type="InterPro" id="IPR036397">
    <property type="entry name" value="RNaseH_sf"/>
</dbReference>